<sequence length="83" mass="9579">MKFLFCGLCVFLFVFLLNFNAVSSILLLNRFIVCYPLLEHCPPDYKPPPSCLFKTCPPGEYCCFDGCSHKCSHYRKKPSDPYD</sequence>
<evidence type="ECO:0000313" key="1">
    <source>
        <dbReference type="EMBL" id="KAB7501219.1"/>
    </source>
</evidence>
<dbReference type="EMBL" id="SEYY01011278">
    <property type="protein sequence ID" value="KAB7501219.1"/>
    <property type="molecule type" value="Genomic_DNA"/>
</dbReference>
<organism evidence="1 2">
    <name type="scientific">Armadillidium nasatum</name>
    <dbReference type="NCBI Taxonomy" id="96803"/>
    <lineage>
        <taxon>Eukaryota</taxon>
        <taxon>Metazoa</taxon>
        <taxon>Ecdysozoa</taxon>
        <taxon>Arthropoda</taxon>
        <taxon>Crustacea</taxon>
        <taxon>Multicrustacea</taxon>
        <taxon>Malacostraca</taxon>
        <taxon>Eumalacostraca</taxon>
        <taxon>Peracarida</taxon>
        <taxon>Isopoda</taxon>
        <taxon>Oniscidea</taxon>
        <taxon>Crinocheta</taxon>
        <taxon>Armadillidiidae</taxon>
        <taxon>Armadillidium</taxon>
    </lineage>
</organism>
<name>A0A5N5T544_9CRUS</name>
<dbReference type="AlphaFoldDB" id="A0A5N5T544"/>
<comment type="caution">
    <text evidence="1">The sequence shown here is derived from an EMBL/GenBank/DDBJ whole genome shotgun (WGS) entry which is preliminary data.</text>
</comment>
<keyword evidence="2" id="KW-1185">Reference proteome</keyword>
<evidence type="ECO:0000313" key="2">
    <source>
        <dbReference type="Proteomes" id="UP000326759"/>
    </source>
</evidence>
<reference evidence="1 2" key="1">
    <citation type="journal article" date="2019" name="PLoS Biol.">
        <title>Sex chromosomes control vertical transmission of feminizing Wolbachia symbionts in an isopod.</title>
        <authorList>
            <person name="Becking T."/>
            <person name="Chebbi M.A."/>
            <person name="Giraud I."/>
            <person name="Moumen B."/>
            <person name="Laverre T."/>
            <person name="Caubet Y."/>
            <person name="Peccoud J."/>
            <person name="Gilbert C."/>
            <person name="Cordaux R."/>
        </authorList>
    </citation>
    <scope>NUCLEOTIDE SEQUENCE [LARGE SCALE GENOMIC DNA]</scope>
    <source>
        <strain evidence="1">ANa2</strain>
        <tissue evidence="1">Whole body excluding digestive tract and cuticle</tissue>
    </source>
</reference>
<evidence type="ECO:0008006" key="3">
    <source>
        <dbReference type="Google" id="ProtNLM"/>
    </source>
</evidence>
<dbReference type="Proteomes" id="UP000326759">
    <property type="component" value="Unassembled WGS sequence"/>
</dbReference>
<gene>
    <name evidence="1" type="ORF">Anas_12756</name>
</gene>
<protein>
    <recommendedName>
        <fullName evidence="3">WAP domain-containing protein</fullName>
    </recommendedName>
</protein>
<accession>A0A5N5T544</accession>
<proteinExistence type="predicted"/>